<reference evidence="5 6" key="1">
    <citation type="submission" date="2023-01" db="EMBL/GenBank/DDBJ databases">
        <title>Novel diversity within Roseofilum (Cyanobacteria; Desertifilaceae) from marine benthic mats with descriptions of four novel species.</title>
        <authorList>
            <person name="Wang Y."/>
            <person name="Berthold D.E."/>
            <person name="Hu J."/>
            <person name="Lefler F.W."/>
            <person name="Laughinghouse H.D. IV."/>
        </authorList>
    </citation>
    <scope>NUCLEOTIDE SEQUENCE [LARGE SCALE GENOMIC DNA]</scope>
    <source>
        <strain evidence="5 6">BLCC-M143</strain>
    </source>
</reference>
<evidence type="ECO:0000256" key="2">
    <source>
        <dbReference type="SAM" id="MobiDB-lite"/>
    </source>
</evidence>
<protein>
    <submittedName>
        <fullName evidence="5">Phosphate ABC transporter substrate-binding protein</fullName>
    </submittedName>
</protein>
<feature type="region of interest" description="Disordered" evidence="2">
    <location>
        <begin position="38"/>
        <end position="75"/>
    </location>
</feature>
<feature type="domain" description="PBP" evidence="4">
    <location>
        <begin position="73"/>
        <end position="293"/>
    </location>
</feature>
<proteinExistence type="predicted"/>
<dbReference type="EMBL" id="JAQOSQ010000002">
    <property type="protein sequence ID" value="MDJ1182285.1"/>
    <property type="molecule type" value="Genomic_DNA"/>
</dbReference>
<evidence type="ECO:0000256" key="3">
    <source>
        <dbReference type="SAM" id="Phobius"/>
    </source>
</evidence>
<keyword evidence="3" id="KW-0812">Transmembrane</keyword>
<dbReference type="Pfam" id="PF12849">
    <property type="entry name" value="PBP_like_2"/>
    <property type="match status" value="1"/>
</dbReference>
<name>A0ABT7BT83_9CYAN</name>
<gene>
    <name evidence="5" type="ORF">PMH09_03680</name>
</gene>
<keyword evidence="3" id="KW-1133">Transmembrane helix</keyword>
<feature type="transmembrane region" description="Helical" evidence="3">
    <location>
        <begin position="12"/>
        <end position="29"/>
    </location>
</feature>
<keyword evidence="1" id="KW-0732">Signal</keyword>
<dbReference type="CDD" id="cd13653">
    <property type="entry name" value="PBP2_phosphate_like_1"/>
    <property type="match status" value="1"/>
</dbReference>
<dbReference type="SUPFAM" id="SSF53850">
    <property type="entry name" value="Periplasmic binding protein-like II"/>
    <property type="match status" value="1"/>
</dbReference>
<organism evidence="5 6">
    <name type="scientific">Roseofilum casamattae BLCC-M143</name>
    <dbReference type="NCBI Taxonomy" id="3022442"/>
    <lineage>
        <taxon>Bacteria</taxon>
        <taxon>Bacillati</taxon>
        <taxon>Cyanobacteriota</taxon>
        <taxon>Cyanophyceae</taxon>
        <taxon>Desertifilales</taxon>
        <taxon>Desertifilaceae</taxon>
        <taxon>Roseofilum</taxon>
        <taxon>Roseofilum casamattae</taxon>
    </lineage>
</organism>
<evidence type="ECO:0000256" key="1">
    <source>
        <dbReference type="ARBA" id="ARBA00022729"/>
    </source>
</evidence>
<accession>A0ABT7BT83</accession>
<dbReference type="InterPro" id="IPR024370">
    <property type="entry name" value="PBP_domain"/>
</dbReference>
<sequence>MAQSRDPSPIIFILLFLILAAGGGYWFFWRQPSSDLSQTTVTSANTDPALPQPTQPETPPREAFSKPTSVPPGTVVRIDGSTSMVSLNQTLKEEFERQFPNTSIITQANGSDKGIRGLLSGQVDIAAVSRPLSAGETAEGLVAFPVVGDRIAIAIGNSNPLSQGLASGQVKDIFQGKITNWSQVGGPDLPIQVINRPAISGTHQVFRELVLQGEPFGTTPNITILERDATTPMLRQLGNDGIGYATAAQIINQQTVRAIAIDGILPEFSGYPYTRTLFYVYQNPPSDAVKAFLGMVEHDRGN</sequence>
<dbReference type="PANTHER" id="PTHR30570:SF1">
    <property type="entry name" value="PHOSPHATE-BINDING PROTEIN PSTS"/>
    <property type="match status" value="1"/>
</dbReference>
<evidence type="ECO:0000313" key="5">
    <source>
        <dbReference type="EMBL" id="MDJ1182285.1"/>
    </source>
</evidence>
<keyword evidence="6" id="KW-1185">Reference proteome</keyword>
<dbReference type="PANTHER" id="PTHR30570">
    <property type="entry name" value="PERIPLASMIC PHOSPHATE BINDING COMPONENT OF PHOSPHATE ABC TRANSPORTER"/>
    <property type="match status" value="1"/>
</dbReference>
<evidence type="ECO:0000313" key="6">
    <source>
        <dbReference type="Proteomes" id="UP001232992"/>
    </source>
</evidence>
<dbReference type="Proteomes" id="UP001232992">
    <property type="component" value="Unassembled WGS sequence"/>
</dbReference>
<comment type="caution">
    <text evidence="5">The sequence shown here is derived from an EMBL/GenBank/DDBJ whole genome shotgun (WGS) entry which is preliminary data.</text>
</comment>
<dbReference type="RefSeq" id="WP_283756937.1">
    <property type="nucleotide sequence ID" value="NZ_JAQOSQ010000002.1"/>
</dbReference>
<evidence type="ECO:0000259" key="4">
    <source>
        <dbReference type="Pfam" id="PF12849"/>
    </source>
</evidence>
<dbReference type="InterPro" id="IPR050811">
    <property type="entry name" value="Phosphate_ABC_transporter"/>
</dbReference>
<keyword evidence="3" id="KW-0472">Membrane</keyword>
<dbReference type="Gene3D" id="3.40.190.10">
    <property type="entry name" value="Periplasmic binding protein-like II"/>
    <property type="match status" value="2"/>
</dbReference>